<evidence type="ECO:0000313" key="13">
    <source>
        <dbReference type="Proteomes" id="UP000075430"/>
    </source>
</evidence>
<dbReference type="PROSITE" id="PS50893">
    <property type="entry name" value="ABC_TRANSPORTER_2"/>
    <property type="match status" value="1"/>
</dbReference>
<keyword evidence="3" id="KW-1003">Cell membrane</keyword>
<keyword evidence="13" id="KW-1185">Reference proteome</keyword>
<dbReference type="STRING" id="1793963.AXI58_08275"/>
<evidence type="ECO:0000256" key="1">
    <source>
        <dbReference type="ARBA" id="ARBA00004651"/>
    </source>
</evidence>
<evidence type="ECO:0000259" key="11">
    <source>
        <dbReference type="PROSITE" id="PS50929"/>
    </source>
</evidence>
<dbReference type="Gene3D" id="1.20.1560.10">
    <property type="entry name" value="ABC transporter type 1, transmembrane domain"/>
    <property type="match status" value="1"/>
</dbReference>
<keyword evidence="5" id="KW-0547">Nucleotide-binding</keyword>
<proteinExistence type="predicted"/>
<dbReference type="SMART" id="SM00382">
    <property type="entry name" value="AAA"/>
    <property type="match status" value="1"/>
</dbReference>
<dbReference type="CDD" id="cd18548">
    <property type="entry name" value="ABC_6TM_Tm287_like"/>
    <property type="match status" value="1"/>
</dbReference>
<keyword evidence="4 9" id="KW-0812">Transmembrane</keyword>
<evidence type="ECO:0000256" key="2">
    <source>
        <dbReference type="ARBA" id="ARBA00022448"/>
    </source>
</evidence>
<feature type="transmembrane region" description="Helical" evidence="9">
    <location>
        <begin position="157"/>
        <end position="174"/>
    </location>
</feature>
<dbReference type="InterPro" id="IPR003439">
    <property type="entry name" value="ABC_transporter-like_ATP-bd"/>
</dbReference>
<dbReference type="FunFam" id="3.40.50.300:FF:000221">
    <property type="entry name" value="Multidrug ABC transporter ATP-binding protein"/>
    <property type="match status" value="1"/>
</dbReference>
<dbReference type="GO" id="GO:0016887">
    <property type="term" value="F:ATP hydrolysis activity"/>
    <property type="evidence" value="ECO:0007669"/>
    <property type="project" value="InterPro"/>
</dbReference>
<feature type="domain" description="ABC transmembrane type-1" evidence="11">
    <location>
        <begin position="17"/>
        <end position="298"/>
    </location>
</feature>
<evidence type="ECO:0000256" key="3">
    <source>
        <dbReference type="ARBA" id="ARBA00022475"/>
    </source>
</evidence>
<dbReference type="GO" id="GO:0015421">
    <property type="term" value="F:ABC-type oligopeptide transporter activity"/>
    <property type="evidence" value="ECO:0007669"/>
    <property type="project" value="TreeGrafter"/>
</dbReference>
<dbReference type="RefSeq" id="WP_061520342.1">
    <property type="nucleotide sequence ID" value="NZ_JARLZY010000002.1"/>
</dbReference>
<evidence type="ECO:0000313" key="12">
    <source>
        <dbReference type="EMBL" id="KXZ22752.1"/>
    </source>
</evidence>
<dbReference type="InterPro" id="IPR011527">
    <property type="entry name" value="ABC1_TM_dom"/>
</dbReference>
<dbReference type="InterPro" id="IPR017871">
    <property type="entry name" value="ABC_transporter-like_CS"/>
</dbReference>
<evidence type="ECO:0000256" key="6">
    <source>
        <dbReference type="ARBA" id="ARBA00022840"/>
    </source>
</evidence>
<dbReference type="PROSITE" id="PS50929">
    <property type="entry name" value="ABC_TM1F"/>
    <property type="match status" value="1"/>
</dbReference>
<keyword evidence="7 9" id="KW-1133">Transmembrane helix</keyword>
<dbReference type="PANTHER" id="PTHR43394:SF1">
    <property type="entry name" value="ATP-BINDING CASSETTE SUB-FAMILY B MEMBER 10, MITOCHONDRIAL"/>
    <property type="match status" value="1"/>
</dbReference>
<dbReference type="InterPro" id="IPR039421">
    <property type="entry name" value="Type_1_exporter"/>
</dbReference>
<evidence type="ECO:0000259" key="10">
    <source>
        <dbReference type="PROSITE" id="PS50893"/>
    </source>
</evidence>
<comment type="caution">
    <text evidence="12">The sequence shown here is derived from an EMBL/GenBank/DDBJ whole genome shotgun (WGS) entry which is preliminary data.</text>
</comment>
<feature type="transmembrane region" description="Helical" evidence="9">
    <location>
        <begin position="12"/>
        <end position="32"/>
    </location>
</feature>
<dbReference type="OrthoDB" id="9770415at2"/>
<dbReference type="EMBL" id="LSBA01000004">
    <property type="protein sequence ID" value="KXZ22752.1"/>
    <property type="molecule type" value="Genomic_DNA"/>
</dbReference>
<keyword evidence="8 9" id="KW-0472">Membrane</keyword>
<protein>
    <submittedName>
        <fullName evidence="12">ABC transporter ATP-binding protein</fullName>
    </submittedName>
</protein>
<evidence type="ECO:0000256" key="8">
    <source>
        <dbReference type="ARBA" id="ARBA00023136"/>
    </source>
</evidence>
<keyword evidence="2" id="KW-0813">Transport</keyword>
<dbReference type="SUPFAM" id="SSF90123">
    <property type="entry name" value="ABC transporter transmembrane region"/>
    <property type="match status" value="1"/>
</dbReference>
<dbReference type="GO" id="GO:0005886">
    <property type="term" value="C:plasma membrane"/>
    <property type="evidence" value="ECO:0007669"/>
    <property type="project" value="UniProtKB-SubCell"/>
</dbReference>
<gene>
    <name evidence="12" type="ORF">AXI58_08275</name>
</gene>
<feature type="transmembrane region" description="Helical" evidence="9">
    <location>
        <begin position="133"/>
        <end position="151"/>
    </location>
</feature>
<dbReference type="SUPFAM" id="SSF52540">
    <property type="entry name" value="P-loop containing nucleoside triphosphate hydrolases"/>
    <property type="match status" value="1"/>
</dbReference>
<evidence type="ECO:0000256" key="9">
    <source>
        <dbReference type="SAM" id="Phobius"/>
    </source>
</evidence>
<dbReference type="InterPro" id="IPR036640">
    <property type="entry name" value="ABC1_TM_sf"/>
</dbReference>
<sequence>MSKALSYVKPYSLLAGIALLLMLIELAVELMQPLLIGKIIDEGILKQDLGTVWLWGGVMIGLTVISFVSGILNSFYSAHISQSYAYDTRKGLFQKIQSFSYSTFAQFSSTSFITRLTNDVTQVQNMIFMSLRFMLRAPLMIVGGIILSLTVNVKLGFFLLITVPILILFLLWVLKKGGALFRSVQKRLDQVNTIMQENLTAIKLIKALLRASHEVKRFLKSNTMLMQKTVSAFRLVEAAMPILMLLMNMCILFILWFGARSIDQGGAQVGDVVSVINYATRITGALSVFPFLIMVFSRAKASGERIGEVLETEGDEGKGSILAEPLKGGIEFQQVSFRYPEMEKDALHDVSFSAKPKETIAIMGATGSGKSTLFQLIPRLYKADSGAIFIDGKPIGGFSAHGLRSEIGYVPQEVLLFSGTIRENIAWGREDASLDEVIQAAKDAQIHETIMKLSNGYDTVLGQRGVNLSGGQKQRISIARAFIRKPSILLLDDSTSALDLQTEAMLLGAIRTYECTTLIITQKITTAMKADAILLLEDGELLAKGTHQELMAQSQLYRQIYESQFGKEGADGAKRHS</sequence>
<name>A0A150FC64_9BACI</name>
<dbReference type="PANTHER" id="PTHR43394">
    <property type="entry name" value="ATP-DEPENDENT PERMEASE MDL1, MITOCHONDRIAL"/>
    <property type="match status" value="1"/>
</dbReference>
<evidence type="ECO:0000256" key="4">
    <source>
        <dbReference type="ARBA" id="ARBA00022692"/>
    </source>
</evidence>
<dbReference type="GO" id="GO:0005524">
    <property type="term" value="F:ATP binding"/>
    <property type="evidence" value="ECO:0007669"/>
    <property type="project" value="UniProtKB-KW"/>
</dbReference>
<comment type="subcellular location">
    <subcellularLocation>
        <location evidence="1">Cell membrane</location>
        <topology evidence="1">Multi-pass membrane protein</topology>
    </subcellularLocation>
</comment>
<dbReference type="Pfam" id="PF00005">
    <property type="entry name" value="ABC_tran"/>
    <property type="match status" value="1"/>
</dbReference>
<reference evidence="13" key="1">
    <citation type="submission" date="2016-02" db="EMBL/GenBank/DDBJ databases">
        <authorList>
            <person name="Dunlap C."/>
        </authorList>
    </citation>
    <scope>NUCLEOTIDE SEQUENCE [LARGE SCALE GENOMIC DNA]</scope>
    <source>
        <strain evidence="13">NRRL B-41092</strain>
    </source>
</reference>
<dbReference type="PROSITE" id="PS00211">
    <property type="entry name" value="ABC_TRANSPORTER_1"/>
    <property type="match status" value="1"/>
</dbReference>
<dbReference type="Proteomes" id="UP000075430">
    <property type="component" value="Unassembled WGS sequence"/>
</dbReference>
<dbReference type="AlphaFoldDB" id="A0A150FC64"/>
<dbReference type="Gene3D" id="3.40.50.300">
    <property type="entry name" value="P-loop containing nucleotide triphosphate hydrolases"/>
    <property type="match status" value="1"/>
</dbReference>
<feature type="transmembrane region" description="Helical" evidence="9">
    <location>
        <begin position="52"/>
        <end position="76"/>
    </location>
</feature>
<dbReference type="Pfam" id="PF00664">
    <property type="entry name" value="ABC_membrane"/>
    <property type="match status" value="1"/>
</dbReference>
<feature type="domain" description="ABC transporter" evidence="10">
    <location>
        <begin position="330"/>
        <end position="563"/>
    </location>
</feature>
<dbReference type="FunFam" id="1.20.1560.10:FF:000040">
    <property type="entry name" value="Multidrug ABC transporter ATP-binding protein"/>
    <property type="match status" value="1"/>
</dbReference>
<evidence type="ECO:0000256" key="5">
    <source>
        <dbReference type="ARBA" id="ARBA00022741"/>
    </source>
</evidence>
<keyword evidence="6 12" id="KW-0067">ATP-binding</keyword>
<accession>A0A150FC64</accession>
<dbReference type="InterPro" id="IPR003593">
    <property type="entry name" value="AAA+_ATPase"/>
</dbReference>
<organism evidence="12 13">
    <name type="scientific">Bacillus nakamurai</name>
    <dbReference type="NCBI Taxonomy" id="1793963"/>
    <lineage>
        <taxon>Bacteria</taxon>
        <taxon>Bacillati</taxon>
        <taxon>Bacillota</taxon>
        <taxon>Bacilli</taxon>
        <taxon>Bacillales</taxon>
        <taxon>Bacillaceae</taxon>
        <taxon>Bacillus</taxon>
    </lineage>
</organism>
<dbReference type="InterPro" id="IPR027417">
    <property type="entry name" value="P-loop_NTPase"/>
</dbReference>
<evidence type="ECO:0000256" key="7">
    <source>
        <dbReference type="ARBA" id="ARBA00022989"/>
    </source>
</evidence>
<feature type="transmembrane region" description="Helical" evidence="9">
    <location>
        <begin position="235"/>
        <end position="258"/>
    </location>
</feature>